<keyword evidence="1" id="KW-0472">Membrane</keyword>
<dbReference type="RefSeq" id="WP_149729552.1">
    <property type="nucleotide sequence ID" value="NZ_VUJV01000006.1"/>
</dbReference>
<dbReference type="Proteomes" id="UP000325003">
    <property type="component" value="Unassembled WGS sequence"/>
</dbReference>
<feature type="transmembrane region" description="Helical" evidence="1">
    <location>
        <begin position="21"/>
        <end position="40"/>
    </location>
</feature>
<accession>A0A5B1L8C9</accession>
<keyword evidence="1" id="KW-1133">Transmembrane helix</keyword>
<dbReference type="EMBL" id="VUJV01000006">
    <property type="protein sequence ID" value="KAA1416882.1"/>
    <property type="molecule type" value="Genomic_DNA"/>
</dbReference>
<proteinExistence type="predicted"/>
<reference evidence="2 3" key="2">
    <citation type="submission" date="2019-09" db="EMBL/GenBank/DDBJ databases">
        <authorList>
            <person name="Jin C."/>
        </authorList>
    </citation>
    <scope>NUCLEOTIDE SEQUENCE [LARGE SCALE GENOMIC DNA]</scope>
    <source>
        <strain evidence="2 3">BN130099</strain>
    </source>
</reference>
<sequence length="81" mass="8873">METETRAAAATDDKPMTLGEWISAAGFILAFYVLIGLFWADGHADTVHAIGIEKMATYALHVAAWPALIFFDFDVFGIHLT</sequence>
<dbReference type="AlphaFoldDB" id="A0A5B1L8C9"/>
<keyword evidence="3" id="KW-1185">Reference proteome</keyword>
<evidence type="ECO:0000313" key="3">
    <source>
        <dbReference type="Proteomes" id="UP000325003"/>
    </source>
</evidence>
<evidence type="ECO:0000313" key="2">
    <source>
        <dbReference type="EMBL" id="KAA1416882.1"/>
    </source>
</evidence>
<evidence type="ECO:0000256" key="1">
    <source>
        <dbReference type="SAM" id="Phobius"/>
    </source>
</evidence>
<name>A0A5B1L8C9_9ACTN</name>
<protein>
    <submittedName>
        <fullName evidence="2">Uncharacterized protein</fullName>
    </submittedName>
</protein>
<comment type="caution">
    <text evidence="2">The sequence shown here is derived from an EMBL/GenBank/DDBJ whole genome shotgun (WGS) entry which is preliminary data.</text>
</comment>
<gene>
    <name evidence="2" type="ORF">F0U44_16990</name>
</gene>
<feature type="transmembrane region" description="Helical" evidence="1">
    <location>
        <begin position="60"/>
        <end position="80"/>
    </location>
</feature>
<keyword evidence="1" id="KW-0812">Transmembrane</keyword>
<organism evidence="2 3">
    <name type="scientific">Nocardioides humilatus</name>
    <dbReference type="NCBI Taxonomy" id="2607660"/>
    <lineage>
        <taxon>Bacteria</taxon>
        <taxon>Bacillati</taxon>
        <taxon>Actinomycetota</taxon>
        <taxon>Actinomycetes</taxon>
        <taxon>Propionibacteriales</taxon>
        <taxon>Nocardioidaceae</taxon>
        <taxon>Nocardioides</taxon>
    </lineage>
</organism>
<reference evidence="2 3" key="1">
    <citation type="submission" date="2019-09" db="EMBL/GenBank/DDBJ databases">
        <title>Nocardioides panacisoli sp. nov., isolated from the soil of a ginseng field.</title>
        <authorList>
            <person name="Cho C."/>
        </authorList>
    </citation>
    <scope>NUCLEOTIDE SEQUENCE [LARGE SCALE GENOMIC DNA]</scope>
    <source>
        <strain evidence="2 3">BN130099</strain>
    </source>
</reference>